<keyword evidence="3" id="KW-1185">Reference proteome</keyword>
<name>K2JRP7_9GAMM</name>
<dbReference type="AlphaFoldDB" id="K2JRP7"/>
<dbReference type="Proteomes" id="UP000006755">
    <property type="component" value="Unassembled WGS sequence"/>
</dbReference>
<feature type="domain" description="BON" evidence="1">
    <location>
        <begin position="196"/>
        <end position="264"/>
    </location>
</feature>
<proteinExistence type="predicted"/>
<evidence type="ECO:0000313" key="3">
    <source>
        <dbReference type="Proteomes" id="UP000006755"/>
    </source>
</evidence>
<dbReference type="eggNOG" id="COG2823">
    <property type="taxonomic scope" value="Bacteria"/>
</dbReference>
<dbReference type="InterPro" id="IPR007055">
    <property type="entry name" value="BON_dom"/>
</dbReference>
<dbReference type="Pfam" id="PF04972">
    <property type="entry name" value="BON"/>
    <property type="match status" value="2"/>
</dbReference>
<evidence type="ECO:0000259" key="1">
    <source>
        <dbReference type="PROSITE" id="PS50914"/>
    </source>
</evidence>
<dbReference type="PANTHER" id="PTHR34606:SF15">
    <property type="entry name" value="BON DOMAIN-CONTAINING PROTEIN"/>
    <property type="match status" value="1"/>
</dbReference>
<protein>
    <recommendedName>
        <fullName evidence="1">BON domain-containing protein</fullName>
    </recommendedName>
</protein>
<dbReference type="PROSITE" id="PS50914">
    <property type="entry name" value="BON"/>
    <property type="match status" value="2"/>
</dbReference>
<feature type="domain" description="BON" evidence="1">
    <location>
        <begin position="110"/>
        <end position="178"/>
    </location>
</feature>
<organism evidence="2 3">
    <name type="scientific">Gallaecimonas xiamenensis 3-C-1</name>
    <dbReference type="NCBI Taxonomy" id="745411"/>
    <lineage>
        <taxon>Bacteria</taxon>
        <taxon>Pseudomonadati</taxon>
        <taxon>Pseudomonadota</taxon>
        <taxon>Gammaproteobacteria</taxon>
        <taxon>Enterobacterales</taxon>
        <taxon>Gallaecimonadaceae</taxon>
        <taxon>Gallaecimonas</taxon>
    </lineage>
</organism>
<dbReference type="InterPro" id="IPR014004">
    <property type="entry name" value="Transpt-assoc_nodulatn_dom_bac"/>
</dbReference>
<sequence>MYQAGGPFTRDAATKAEPGLTGVLQAGKALPPGLKKLQVQKPDGAHKINITNCFKSNLKGWHSTGSNLGDSDCYPKEEFMRFNKTIITALTLTTLAAAPAMAKDWKGDAKDAWLDGKLETALMLNTELNNFTIDTDVAAGVATLSGTVSSDVEKDLAGEIAKNVDGVTKVNNKLTVKQGYKGQGSETAKNFSRAWHDATITAGLNMEFAASSELSAMDIDVDTDNGVVTLSGTVKNDAARDLAVEMAKGYDKVNDVEDKLSVAE</sequence>
<dbReference type="PANTHER" id="PTHR34606">
    <property type="entry name" value="BON DOMAIN-CONTAINING PROTEIN"/>
    <property type="match status" value="1"/>
</dbReference>
<dbReference type="InterPro" id="IPR051686">
    <property type="entry name" value="Lipoprotein_DolP"/>
</dbReference>
<reference evidence="2 3" key="1">
    <citation type="journal article" date="2012" name="J. Bacteriol.">
        <title>Genome Sequence of Gallaecimonas xiamenensis Type Strain 3-C-1.</title>
        <authorList>
            <person name="Lai Q."/>
            <person name="Wang L."/>
            <person name="Wang W."/>
            <person name="Shao Z."/>
        </authorList>
    </citation>
    <scope>NUCLEOTIDE SEQUENCE [LARGE SCALE GENOMIC DNA]</scope>
    <source>
        <strain evidence="2 3">3-C-1</strain>
    </source>
</reference>
<dbReference type="SMART" id="SM00749">
    <property type="entry name" value="BON"/>
    <property type="match status" value="2"/>
</dbReference>
<evidence type="ECO:0000313" key="2">
    <source>
        <dbReference type="EMBL" id="EKE73089.1"/>
    </source>
</evidence>
<gene>
    <name evidence="2" type="ORF">B3C1_10747</name>
</gene>
<accession>K2JRP7</accession>
<dbReference type="Gene3D" id="3.30.1340.30">
    <property type="match status" value="2"/>
</dbReference>
<comment type="caution">
    <text evidence="2">The sequence shown here is derived from an EMBL/GenBank/DDBJ whole genome shotgun (WGS) entry which is preliminary data.</text>
</comment>
<dbReference type="STRING" id="745411.B3C1_10747"/>
<dbReference type="EMBL" id="AMRI01000013">
    <property type="protein sequence ID" value="EKE73089.1"/>
    <property type="molecule type" value="Genomic_DNA"/>
</dbReference>